<dbReference type="Pfam" id="PF04682">
    <property type="entry name" value="Herpes_BTRF1"/>
    <property type="match status" value="1"/>
</dbReference>
<evidence type="ECO:0000313" key="1">
    <source>
        <dbReference type="EMBL" id="AAO12365.1"/>
    </source>
</evidence>
<protein>
    <submittedName>
        <fullName evidence="1">Uncharacterized protein</fullName>
    </submittedName>
</protein>
<dbReference type="OrthoDB" id="7072at10239"/>
<dbReference type="KEGG" id="vg:37616219"/>
<name>Q772T8_9GAMA</name>
<keyword evidence="2" id="KW-1185">Reference proteome</keyword>
<accession>Q772T8</accession>
<evidence type="ECO:0000313" key="2">
    <source>
        <dbReference type="Proteomes" id="UP000242182"/>
    </source>
</evidence>
<dbReference type="EMBL" id="AY170317">
    <property type="protein sequence ID" value="AAO12365.1"/>
    <property type="molecule type" value="Genomic_DNA"/>
</dbReference>
<dbReference type="Proteomes" id="UP000242182">
    <property type="component" value="Segment"/>
</dbReference>
<organism evidence="1 2">
    <name type="scientific">Suid gammaherpesvirus 4</name>
    <dbReference type="NCBI Taxonomy" id="1960250"/>
    <lineage>
        <taxon>Viruses</taxon>
        <taxon>Duplodnaviria</taxon>
        <taxon>Heunggongvirae</taxon>
        <taxon>Peploviricota</taxon>
        <taxon>Herviviricetes</taxon>
        <taxon>Herpesvirales</taxon>
        <taxon>Orthoherpesviridae</taxon>
        <taxon>Gammaherpesvirinae</taxon>
        <taxon>Macavirus</taxon>
        <taxon>Macavirus suidgamma4</taxon>
    </lineage>
</organism>
<proteinExistence type="predicted"/>
<reference evidence="1 2" key="1">
    <citation type="journal article" date="2003" name="Virology">
        <title>A novel porcine gammaherpesvirus.</title>
        <authorList>
            <person name="Chmielewicz B."/>
            <person name="Goltz M."/>
            <person name="Franz T."/>
            <person name="Bauer C."/>
            <person name="Brema S."/>
            <person name="Ellerbrok H."/>
            <person name="Beckmann S."/>
            <person name="Rziha H.J."/>
            <person name="Lahrmann K.H."/>
            <person name="Romero C."/>
            <person name="Ehlers B."/>
        </authorList>
    </citation>
    <scope>NUCLEOTIDE SEQUENCE [LARGE SCALE GENOMIC DNA]</scope>
    <source>
        <strain evidence="1">568</strain>
    </source>
</reference>
<sequence length="399" mass="45405">MENVLKISNPAAKFINGGVEISHNKIIFHVVHSKTLSMILGQPGESFPISVLFSCIDKASKNECLLHQKNNPSISLVRILLSPHPYISGSKLSVGFQQANNIIMFYKQPMILTDDFAPCPVKLNTTIMINSSLRLDGAQPLSDFADYDLVVFENIKKVKIDESHNQFKEFDPEEALNFHNLKIPRICKPIMKKRSPPYPVNPDKARLHAQIFYAACHMPPIGKSPIGPFNSIMIMFRSHNTLRIVPNISINDIQRLFIKHVLLYRMGLENCMEDFVQVFQQLEDVTEAEYGFFEHVIESSKSQVEDIVFSLNCISKHKFQARVVLKKDCAAIKLALEKYFLMFPAVDKENAINFSSSIIDIICKGISFERLVRFLEKYLAIQEAARETNLIKIFALLSI</sequence>
<dbReference type="InterPro" id="IPR006772">
    <property type="entry name" value="Herpes_BTRF1"/>
</dbReference>